<accession>I4BX65</accession>
<gene>
    <name evidence="10" type="ordered locus">Anamo_1259</name>
</gene>
<evidence type="ECO:0000256" key="1">
    <source>
        <dbReference type="ARBA" id="ARBA00001938"/>
    </source>
</evidence>
<comment type="similarity">
    <text evidence="2 6">Belongs to the 2-oxoacid dehydrogenase family.</text>
</comment>
<dbReference type="Pfam" id="PF00198">
    <property type="entry name" value="2-oxoacid_dh"/>
    <property type="match status" value="1"/>
</dbReference>
<evidence type="ECO:0000259" key="9">
    <source>
        <dbReference type="PROSITE" id="PS51826"/>
    </source>
</evidence>
<sequence length="405" mass="43624" precursor="true">MATVITMPKLGLTMTSGSVAKWHKKEGDRVEKGEVILEVSTEKITYKVEAPESGVLRKILVQPGTKVPIGTPLCIIAAPDEDISELLKEAPTAPAAEKPAQPEAKPAPVAAKPAGEEVLIKATPIAKKIAKEQGIDLALVTGTGPGGRIVEKDVLDFIERQKAEAEAKPAAKAAPLKRIALSDVRQVIAERMSTSWQNSPMVTLNVDVDCTLLKKLREDLKSSFKEKGLNLSYNYILMKACAVALKEQPMLNSYLEGNEVVLYDEVNIGLAVATEEALLVPVVKDVAGKNLYEIASDGDALIEKARKGELAIDDVTGGTFTITNLGMFGVRDFTPIINPPQCAILGVGEMKDKPCVCDGQIVVKPMMTLSLTFDHRIVDGAQGAMFIRRVKELLENPLLLLAVLK</sequence>
<evidence type="ECO:0000256" key="3">
    <source>
        <dbReference type="ARBA" id="ARBA00022679"/>
    </source>
</evidence>
<dbReference type="InterPro" id="IPR004167">
    <property type="entry name" value="PSBD"/>
</dbReference>
<feature type="domain" description="Lipoyl-binding" evidence="8">
    <location>
        <begin position="2"/>
        <end position="77"/>
    </location>
</feature>
<dbReference type="PANTHER" id="PTHR43178">
    <property type="entry name" value="DIHYDROLIPOAMIDE ACETYLTRANSFERASE COMPONENT OF PYRUVATE DEHYDROGENASE COMPLEX"/>
    <property type="match status" value="1"/>
</dbReference>
<dbReference type="GO" id="GO:0005737">
    <property type="term" value="C:cytoplasm"/>
    <property type="evidence" value="ECO:0007669"/>
    <property type="project" value="TreeGrafter"/>
</dbReference>
<dbReference type="PROSITE" id="PS50968">
    <property type="entry name" value="BIOTINYL_LIPOYL"/>
    <property type="match status" value="1"/>
</dbReference>
<dbReference type="SUPFAM" id="SSF52777">
    <property type="entry name" value="CoA-dependent acyltransferases"/>
    <property type="match status" value="1"/>
</dbReference>
<comment type="cofactor">
    <cofactor evidence="1 6">
        <name>(R)-lipoate</name>
        <dbReference type="ChEBI" id="CHEBI:83088"/>
    </cofactor>
</comment>
<feature type="domain" description="Peripheral subunit-binding (PSBD)" evidence="9">
    <location>
        <begin position="121"/>
        <end position="158"/>
    </location>
</feature>
<evidence type="ECO:0000313" key="11">
    <source>
        <dbReference type="Proteomes" id="UP000006061"/>
    </source>
</evidence>
<keyword evidence="4 6" id="KW-0450">Lipoyl</keyword>
<evidence type="ECO:0000256" key="4">
    <source>
        <dbReference type="ARBA" id="ARBA00022823"/>
    </source>
</evidence>
<dbReference type="EMBL" id="CP003198">
    <property type="protein sequence ID" value="AFM21872.1"/>
    <property type="molecule type" value="Genomic_DNA"/>
</dbReference>
<keyword evidence="10" id="KW-0670">Pyruvate</keyword>
<dbReference type="InterPro" id="IPR001078">
    <property type="entry name" value="2-oxoacid_DH_actylTfrase"/>
</dbReference>
<keyword evidence="11" id="KW-1185">Reference proteome</keyword>
<dbReference type="CDD" id="cd06849">
    <property type="entry name" value="lipoyl_domain"/>
    <property type="match status" value="1"/>
</dbReference>
<dbReference type="Proteomes" id="UP000006061">
    <property type="component" value="Chromosome"/>
</dbReference>
<reference evidence="11" key="1">
    <citation type="journal article" date="2013" name="Stand. Genomic Sci.">
        <title>Complete genome sequence of the moderate thermophile Anaerobaculum mobile type strain (NGA(T)).</title>
        <authorList>
            <person name="Mavromatis K."/>
            <person name="Stackebrandt E."/>
            <person name="Held B."/>
            <person name="Lapidus A."/>
            <person name="Nolan M."/>
            <person name="Lucas S."/>
            <person name="Hammon N."/>
            <person name="Deshpande S."/>
            <person name="Cheng J.F."/>
            <person name="Tapia R."/>
            <person name="Goodwin L.A."/>
            <person name="Pitluck S."/>
            <person name="Liolios K."/>
            <person name="Pagani I."/>
            <person name="Ivanova N."/>
            <person name="Mikhailova N."/>
            <person name="Huntemann M."/>
            <person name="Pati A."/>
            <person name="Chen A."/>
            <person name="Palaniappan K."/>
            <person name="Land M."/>
            <person name="Rohde M."/>
            <person name="Spring S."/>
            <person name="Goker M."/>
            <person name="Woyke T."/>
            <person name="Detter J.C."/>
            <person name="Bristow J."/>
            <person name="Eisen J.A."/>
            <person name="Markowitz V."/>
            <person name="Hugenholtz P."/>
            <person name="Klenk H.P."/>
            <person name="Kyrpides N.C."/>
        </authorList>
    </citation>
    <scope>NUCLEOTIDE SEQUENCE</scope>
    <source>
        <strain evidence="11">ATCC BAA-54 / DSM 13181 / NGA</strain>
    </source>
</reference>
<dbReference type="Pfam" id="PF00364">
    <property type="entry name" value="Biotin_lipoyl"/>
    <property type="match status" value="1"/>
</dbReference>
<dbReference type="InterPro" id="IPR003016">
    <property type="entry name" value="2-oxoA_DH_lipoyl-BS"/>
</dbReference>
<dbReference type="SUPFAM" id="SSF47005">
    <property type="entry name" value="Peripheral subunit-binding domain of 2-oxo acid dehydrogenase complex"/>
    <property type="match status" value="1"/>
</dbReference>
<dbReference type="HOGENOM" id="CLU_016733_10_2_0"/>
<protein>
    <recommendedName>
        <fullName evidence="6">Dihydrolipoamide acetyltransferase component of pyruvate dehydrogenase complex</fullName>
        <ecNumber evidence="6">2.3.1.-</ecNumber>
    </recommendedName>
</protein>
<evidence type="ECO:0000256" key="5">
    <source>
        <dbReference type="ARBA" id="ARBA00023315"/>
    </source>
</evidence>
<evidence type="ECO:0000259" key="8">
    <source>
        <dbReference type="PROSITE" id="PS50968"/>
    </source>
</evidence>
<dbReference type="PATRIC" id="fig|891968.3.peg.1258"/>
<proteinExistence type="inferred from homology"/>
<dbReference type="InterPro" id="IPR036625">
    <property type="entry name" value="E3-bd_dom_sf"/>
</dbReference>
<evidence type="ECO:0000313" key="10">
    <source>
        <dbReference type="EMBL" id="AFM21872.1"/>
    </source>
</evidence>
<dbReference type="Gene3D" id="3.30.559.10">
    <property type="entry name" value="Chloramphenicol acetyltransferase-like domain"/>
    <property type="match status" value="1"/>
</dbReference>
<name>I4BX65_ACEMN</name>
<dbReference type="InterPro" id="IPR011053">
    <property type="entry name" value="Single_hybrid_motif"/>
</dbReference>
<dbReference type="Gene3D" id="4.10.320.10">
    <property type="entry name" value="E3-binding domain"/>
    <property type="match status" value="1"/>
</dbReference>
<evidence type="ECO:0000256" key="2">
    <source>
        <dbReference type="ARBA" id="ARBA00007317"/>
    </source>
</evidence>
<dbReference type="eggNOG" id="COG0508">
    <property type="taxonomic scope" value="Bacteria"/>
</dbReference>
<dbReference type="STRING" id="891968.Anamo_1259"/>
<dbReference type="GO" id="GO:0016407">
    <property type="term" value="F:acetyltransferase activity"/>
    <property type="evidence" value="ECO:0007669"/>
    <property type="project" value="TreeGrafter"/>
</dbReference>
<evidence type="ECO:0000256" key="6">
    <source>
        <dbReference type="RuleBase" id="RU003423"/>
    </source>
</evidence>
<dbReference type="AlphaFoldDB" id="I4BX65"/>
<keyword evidence="3 6" id="KW-0808">Transferase</keyword>
<dbReference type="KEGG" id="amo:Anamo_1259"/>
<dbReference type="Pfam" id="PF02817">
    <property type="entry name" value="E3_binding"/>
    <property type="match status" value="1"/>
</dbReference>
<feature type="region of interest" description="Disordered" evidence="7">
    <location>
        <begin position="92"/>
        <end position="111"/>
    </location>
</feature>
<evidence type="ECO:0000256" key="7">
    <source>
        <dbReference type="SAM" id="MobiDB-lite"/>
    </source>
</evidence>
<dbReference type="GO" id="GO:0031405">
    <property type="term" value="F:lipoic acid binding"/>
    <property type="evidence" value="ECO:0007669"/>
    <property type="project" value="TreeGrafter"/>
</dbReference>
<dbReference type="Gene3D" id="2.40.50.100">
    <property type="match status" value="1"/>
</dbReference>
<dbReference type="FunFam" id="3.30.559.10:FF:000007">
    <property type="entry name" value="Dihydrolipoamide acetyltransferase component of pyruvate dehydrogenase complex"/>
    <property type="match status" value="1"/>
</dbReference>
<dbReference type="EC" id="2.3.1.-" evidence="6"/>
<dbReference type="SUPFAM" id="SSF51230">
    <property type="entry name" value="Single hybrid motif"/>
    <property type="match status" value="1"/>
</dbReference>
<keyword evidence="5 6" id="KW-0012">Acyltransferase</keyword>
<dbReference type="PANTHER" id="PTHR43178:SF5">
    <property type="entry name" value="LIPOAMIDE ACYLTRANSFERASE COMPONENT OF BRANCHED-CHAIN ALPHA-KETO ACID DEHYDROGENASE COMPLEX, MITOCHONDRIAL"/>
    <property type="match status" value="1"/>
</dbReference>
<dbReference type="PROSITE" id="PS51826">
    <property type="entry name" value="PSBD"/>
    <property type="match status" value="1"/>
</dbReference>
<dbReference type="InterPro" id="IPR023213">
    <property type="entry name" value="CAT-like_dom_sf"/>
</dbReference>
<dbReference type="PROSITE" id="PS00189">
    <property type="entry name" value="LIPOYL"/>
    <property type="match status" value="1"/>
</dbReference>
<dbReference type="InterPro" id="IPR000089">
    <property type="entry name" value="Biotin_lipoyl"/>
</dbReference>
<organism evidence="10 11">
    <name type="scientific">Acetomicrobium mobile (strain ATCC BAA-54 / DSM 13181 / JCM 12221 / NGA)</name>
    <name type="common">Anaerobaculum mobile</name>
    <dbReference type="NCBI Taxonomy" id="891968"/>
    <lineage>
        <taxon>Bacteria</taxon>
        <taxon>Thermotogati</taxon>
        <taxon>Synergistota</taxon>
        <taxon>Synergistia</taxon>
        <taxon>Synergistales</taxon>
        <taxon>Acetomicrobiaceae</taxon>
        <taxon>Acetomicrobium</taxon>
    </lineage>
</organism>
<dbReference type="InterPro" id="IPR050743">
    <property type="entry name" value="2-oxoacid_DH_E2_comp"/>
</dbReference>